<dbReference type="AlphaFoldDB" id="A0A9D4VG36"/>
<keyword evidence="2" id="KW-1185">Reference proteome</keyword>
<protein>
    <submittedName>
        <fullName evidence="1">Uncharacterized protein</fullName>
    </submittedName>
</protein>
<sequence>MMTNDIDVDWIGYHKIIVVVIRPTTLATTPSDIEDGYLEWYCCVSHPRLVPAHRDEPREVSVPIYDAGPFDPNWARVSTLIHRYLRQINVEEEDPQFADLFKVLHI</sequence>
<reference evidence="1 2" key="1">
    <citation type="journal article" date="2022" name="Nat. Genet.">
        <title>Improved pea reference genome and pan-genome highlight genomic features and evolutionary characteristics.</title>
        <authorList>
            <person name="Yang T."/>
            <person name="Liu R."/>
            <person name="Luo Y."/>
            <person name="Hu S."/>
            <person name="Wang D."/>
            <person name="Wang C."/>
            <person name="Pandey M.K."/>
            <person name="Ge S."/>
            <person name="Xu Q."/>
            <person name="Li N."/>
            <person name="Li G."/>
            <person name="Huang Y."/>
            <person name="Saxena R.K."/>
            <person name="Ji Y."/>
            <person name="Li M."/>
            <person name="Yan X."/>
            <person name="He Y."/>
            <person name="Liu Y."/>
            <person name="Wang X."/>
            <person name="Xiang C."/>
            <person name="Varshney R.K."/>
            <person name="Ding H."/>
            <person name="Gao S."/>
            <person name="Zong X."/>
        </authorList>
    </citation>
    <scope>NUCLEOTIDE SEQUENCE [LARGE SCALE GENOMIC DNA]</scope>
    <source>
        <strain evidence="1 2">cv. Zhongwan 6</strain>
    </source>
</reference>
<dbReference type="Gramene" id="Psat07G0059700-T1">
    <property type="protein sequence ID" value="KAI5383249.1"/>
    <property type="gene ID" value="KIW84_070597"/>
</dbReference>
<evidence type="ECO:0000313" key="2">
    <source>
        <dbReference type="Proteomes" id="UP001058974"/>
    </source>
</evidence>
<feature type="non-terminal residue" evidence="1">
    <location>
        <position position="106"/>
    </location>
</feature>
<evidence type="ECO:0000313" key="1">
    <source>
        <dbReference type="EMBL" id="KAI5383249.1"/>
    </source>
</evidence>
<dbReference type="Proteomes" id="UP001058974">
    <property type="component" value="Chromosome 7"/>
</dbReference>
<dbReference type="EMBL" id="JAMSHJ010000007">
    <property type="protein sequence ID" value="KAI5383249.1"/>
    <property type="molecule type" value="Genomic_DNA"/>
</dbReference>
<proteinExistence type="predicted"/>
<organism evidence="1 2">
    <name type="scientific">Pisum sativum</name>
    <name type="common">Garden pea</name>
    <name type="synonym">Lathyrus oleraceus</name>
    <dbReference type="NCBI Taxonomy" id="3888"/>
    <lineage>
        <taxon>Eukaryota</taxon>
        <taxon>Viridiplantae</taxon>
        <taxon>Streptophyta</taxon>
        <taxon>Embryophyta</taxon>
        <taxon>Tracheophyta</taxon>
        <taxon>Spermatophyta</taxon>
        <taxon>Magnoliopsida</taxon>
        <taxon>eudicotyledons</taxon>
        <taxon>Gunneridae</taxon>
        <taxon>Pentapetalae</taxon>
        <taxon>rosids</taxon>
        <taxon>fabids</taxon>
        <taxon>Fabales</taxon>
        <taxon>Fabaceae</taxon>
        <taxon>Papilionoideae</taxon>
        <taxon>50 kb inversion clade</taxon>
        <taxon>NPAAA clade</taxon>
        <taxon>Hologalegina</taxon>
        <taxon>IRL clade</taxon>
        <taxon>Fabeae</taxon>
        <taxon>Lathyrus</taxon>
    </lineage>
</organism>
<name>A0A9D4VG36_PEA</name>
<gene>
    <name evidence="1" type="ORF">KIW84_070597</name>
</gene>
<accession>A0A9D4VG36</accession>
<comment type="caution">
    <text evidence="1">The sequence shown here is derived from an EMBL/GenBank/DDBJ whole genome shotgun (WGS) entry which is preliminary data.</text>
</comment>